<dbReference type="PANTHER" id="PTHR35936:SF25">
    <property type="entry name" value="ABC TRANSPORTER SUBSTRATE-BINDING PROTEIN"/>
    <property type="match status" value="1"/>
</dbReference>
<evidence type="ECO:0000313" key="5">
    <source>
        <dbReference type="Proteomes" id="UP000052022"/>
    </source>
</evidence>
<dbReference type="Proteomes" id="UP000052022">
    <property type="component" value="Unassembled WGS sequence"/>
</dbReference>
<gene>
    <name evidence="4" type="ORF">TRM7557_01377</name>
</gene>
<dbReference type="Gene3D" id="3.40.190.10">
    <property type="entry name" value="Periplasmic binding protein-like II"/>
    <property type="match status" value="2"/>
</dbReference>
<evidence type="ECO:0000256" key="1">
    <source>
        <dbReference type="ARBA" id="ARBA00022729"/>
    </source>
</evidence>
<dbReference type="STRING" id="928856.SAMN04488049_11133"/>
<dbReference type="PANTHER" id="PTHR35936">
    <property type="entry name" value="MEMBRANE-BOUND LYTIC MUREIN TRANSGLYCOSYLASE F"/>
    <property type="match status" value="1"/>
</dbReference>
<dbReference type="SUPFAM" id="SSF53850">
    <property type="entry name" value="Periplasmic binding protein-like II"/>
    <property type="match status" value="1"/>
</dbReference>
<dbReference type="InterPro" id="IPR001638">
    <property type="entry name" value="Solute-binding_3/MltF_N"/>
</dbReference>
<dbReference type="SMART" id="SM00062">
    <property type="entry name" value="PBPb"/>
    <property type="match status" value="1"/>
</dbReference>
<dbReference type="EMBL" id="CYSD01000020">
    <property type="protein sequence ID" value="CUH77447.1"/>
    <property type="molecule type" value="Genomic_DNA"/>
</dbReference>
<protein>
    <submittedName>
        <fullName evidence="4">Putative amino-acid ABC transporter-binding protein</fullName>
    </submittedName>
</protein>
<organism evidence="4 5">
    <name type="scientific">Tritonibacter multivorans</name>
    <dbReference type="NCBI Taxonomy" id="928856"/>
    <lineage>
        <taxon>Bacteria</taxon>
        <taxon>Pseudomonadati</taxon>
        <taxon>Pseudomonadota</taxon>
        <taxon>Alphaproteobacteria</taxon>
        <taxon>Rhodobacterales</taxon>
        <taxon>Paracoccaceae</taxon>
        <taxon>Tritonibacter</taxon>
    </lineage>
</organism>
<accession>A0A0P1G6W1</accession>
<keyword evidence="1 2" id="KW-0732">Signal</keyword>
<feature type="domain" description="Solute-binding protein family 3/N-terminal" evidence="3">
    <location>
        <begin position="27"/>
        <end position="246"/>
    </location>
</feature>
<proteinExistence type="predicted"/>
<sequence>MKKLALALSLAVSTLLPLAQTAHAAGTVRISSMEGFAPFNYTNEAGTYVGLDTAVVDAVFEALGVSVEHAPRPWKRALAEFEHGDTDVLFQFKHNDTRDAKWHIVRLRSNNQAYFVTAGSDVQDITSLEDLSGLTVGVMAGFSYNDAFDAASNFKKAAAPSLEANIKKLKAGRVDVVIANEAVFDHTARTLGLSDAFRTMPTPATKGARYIGFQKTPEGIALGDKFKAKLEEMQSSGAVDDIVANAS</sequence>
<dbReference type="AlphaFoldDB" id="A0A0P1G6W1"/>
<dbReference type="RefSeq" id="WP_058289483.1">
    <property type="nucleotide sequence ID" value="NZ_CYSD01000020.1"/>
</dbReference>
<reference evidence="4 5" key="1">
    <citation type="submission" date="2015-09" db="EMBL/GenBank/DDBJ databases">
        <authorList>
            <consortium name="Swine Surveillance"/>
        </authorList>
    </citation>
    <scope>NUCLEOTIDE SEQUENCE [LARGE SCALE GENOMIC DNA]</scope>
    <source>
        <strain evidence="4 5">CECT 7557</strain>
    </source>
</reference>
<name>A0A0P1G6W1_9RHOB</name>
<feature type="chain" id="PRO_5006063125" evidence="2">
    <location>
        <begin position="25"/>
        <end position="247"/>
    </location>
</feature>
<evidence type="ECO:0000256" key="2">
    <source>
        <dbReference type="SAM" id="SignalP"/>
    </source>
</evidence>
<feature type="signal peptide" evidence="2">
    <location>
        <begin position="1"/>
        <end position="24"/>
    </location>
</feature>
<dbReference type="Pfam" id="PF00497">
    <property type="entry name" value="SBP_bac_3"/>
    <property type="match status" value="1"/>
</dbReference>
<evidence type="ECO:0000313" key="4">
    <source>
        <dbReference type="EMBL" id="CUH77447.1"/>
    </source>
</evidence>
<evidence type="ECO:0000259" key="3">
    <source>
        <dbReference type="SMART" id="SM00062"/>
    </source>
</evidence>
<keyword evidence="5" id="KW-1185">Reference proteome</keyword>